<dbReference type="Pfam" id="PF19276">
    <property type="entry name" value="HD_assoc_2"/>
    <property type="match status" value="1"/>
</dbReference>
<keyword evidence="2" id="KW-0378">Hydrolase</keyword>
<dbReference type="Gene3D" id="1.10.3210.10">
    <property type="entry name" value="Hypothetical protein af1432"/>
    <property type="match status" value="1"/>
</dbReference>
<evidence type="ECO:0000313" key="2">
    <source>
        <dbReference type="EMBL" id="CAA9569075.1"/>
    </source>
</evidence>
<dbReference type="SUPFAM" id="SSF109604">
    <property type="entry name" value="HD-domain/PDEase-like"/>
    <property type="match status" value="1"/>
</dbReference>
<proteinExistence type="predicted"/>
<dbReference type="Pfam" id="PF01966">
    <property type="entry name" value="HD"/>
    <property type="match status" value="1"/>
</dbReference>
<dbReference type="PANTHER" id="PTHR11373:SF4">
    <property type="entry name" value="DEOXYNUCLEOSIDE TRIPHOSPHATE TRIPHOSPHOHYDROLASE SAMHD1"/>
    <property type="match status" value="1"/>
</dbReference>
<evidence type="ECO:0000259" key="1">
    <source>
        <dbReference type="SMART" id="SM00471"/>
    </source>
</evidence>
<dbReference type="GO" id="GO:0006203">
    <property type="term" value="P:dGTP catabolic process"/>
    <property type="evidence" value="ECO:0007669"/>
    <property type="project" value="TreeGrafter"/>
</dbReference>
<dbReference type="InterPro" id="IPR050135">
    <property type="entry name" value="dGTPase-like"/>
</dbReference>
<protein>
    <submittedName>
        <fullName evidence="2">DNTP triphosphohydrolase, broad substrate specificity</fullName>
    </submittedName>
</protein>
<dbReference type="CDD" id="cd00077">
    <property type="entry name" value="HDc"/>
    <property type="match status" value="1"/>
</dbReference>
<dbReference type="AlphaFoldDB" id="A0A6J4VAR9"/>
<dbReference type="EMBL" id="CADCWH010000372">
    <property type="protein sequence ID" value="CAA9569075.1"/>
    <property type="molecule type" value="Genomic_DNA"/>
</dbReference>
<accession>A0A6J4VAR9</accession>
<name>A0A6J4VAR9_9BACT</name>
<sequence>MTTRATDSPVTPGTSWPIATTIRDALYDRIPMAAPELALLETRPFLRLDRIQQLGFVSRVWPGAKHTRYEHSLGVFHLTRLAVAHLRTTAEGTAIEDQDARTICAAALLHDIGHYPFSHAVEELGPPILSHEEVGRGVIEGSEIGPILRSDWDVDPARVAAIVAPAGRDLPPVDRLLRGILSGPLDMDKLDYLPRDARACNVPYGGVDTARLIDALTITETPDGTIRIGIAQKGVSPLHSLINARQEMFDNVYWHHTNRACMAMLLRAVQEALLARALAPGDLTDHDDASLLALLNRTEMPAETRRLTTALTERRIYKRAVEISARAFELYARLGNLFFDPAARREVERRLASGLADLTGEPVPPETLLNDVPKPERWRTDVWVRFGRPPVGFTELMPWREVVGLEDADFKRYEEHRRLIRIVAAEPYRDAVSRSWERLVMPLLGGAF</sequence>
<dbReference type="InterPro" id="IPR006674">
    <property type="entry name" value="HD_domain"/>
</dbReference>
<dbReference type="InterPro" id="IPR045509">
    <property type="entry name" value="HD_assoc_2"/>
</dbReference>
<feature type="domain" description="HD/PDEase" evidence="1">
    <location>
        <begin position="64"/>
        <end position="202"/>
    </location>
</feature>
<dbReference type="PANTHER" id="PTHR11373">
    <property type="entry name" value="DEOXYNUCLEOSIDE TRIPHOSPHATE TRIPHOSPHOHYDROLASE"/>
    <property type="match status" value="1"/>
</dbReference>
<dbReference type="GO" id="GO:0008832">
    <property type="term" value="F:dGTPase activity"/>
    <property type="evidence" value="ECO:0007669"/>
    <property type="project" value="TreeGrafter"/>
</dbReference>
<organism evidence="2">
    <name type="scientific">uncultured Thermomicrobiales bacterium</name>
    <dbReference type="NCBI Taxonomy" id="1645740"/>
    <lineage>
        <taxon>Bacteria</taxon>
        <taxon>Pseudomonadati</taxon>
        <taxon>Thermomicrobiota</taxon>
        <taxon>Thermomicrobia</taxon>
        <taxon>Thermomicrobiales</taxon>
        <taxon>environmental samples</taxon>
    </lineage>
</organism>
<dbReference type="InterPro" id="IPR003607">
    <property type="entry name" value="HD/PDEase_dom"/>
</dbReference>
<gene>
    <name evidence="2" type="ORF">AVDCRST_MAG70-2326</name>
</gene>
<dbReference type="SMART" id="SM00471">
    <property type="entry name" value="HDc"/>
    <property type="match status" value="1"/>
</dbReference>
<reference evidence="2" key="1">
    <citation type="submission" date="2020-02" db="EMBL/GenBank/DDBJ databases">
        <authorList>
            <person name="Meier V. D."/>
        </authorList>
    </citation>
    <scope>NUCLEOTIDE SEQUENCE</scope>
    <source>
        <strain evidence="2">AVDCRST_MAG70</strain>
    </source>
</reference>